<evidence type="ECO:0000313" key="3">
    <source>
        <dbReference type="EMBL" id="CAB1450200.1"/>
    </source>
</evidence>
<evidence type="ECO:0000256" key="2">
    <source>
        <dbReference type="SAM" id="SignalP"/>
    </source>
</evidence>
<feature type="signal peptide" evidence="2">
    <location>
        <begin position="1"/>
        <end position="26"/>
    </location>
</feature>
<dbReference type="EMBL" id="CADEAL010004045">
    <property type="protein sequence ID" value="CAB1450200.1"/>
    <property type="molecule type" value="Genomic_DNA"/>
</dbReference>
<evidence type="ECO:0000256" key="1">
    <source>
        <dbReference type="SAM" id="MobiDB-lite"/>
    </source>
</evidence>
<proteinExistence type="predicted"/>
<gene>
    <name evidence="3" type="ORF">PLEPLA_LOCUS37889</name>
</gene>
<name>A0A9N7VIA9_PLEPL</name>
<feature type="region of interest" description="Disordered" evidence="1">
    <location>
        <begin position="56"/>
        <end position="133"/>
    </location>
</feature>
<evidence type="ECO:0000313" key="4">
    <source>
        <dbReference type="Proteomes" id="UP001153269"/>
    </source>
</evidence>
<feature type="compositionally biased region" description="Basic and acidic residues" evidence="1">
    <location>
        <begin position="59"/>
        <end position="73"/>
    </location>
</feature>
<dbReference type="Proteomes" id="UP001153269">
    <property type="component" value="Unassembled WGS sequence"/>
</dbReference>
<keyword evidence="4" id="KW-1185">Reference proteome</keyword>
<feature type="chain" id="PRO_5040214803" evidence="2">
    <location>
        <begin position="27"/>
        <end position="133"/>
    </location>
</feature>
<keyword evidence="2" id="KW-0732">Signal</keyword>
<feature type="compositionally biased region" description="Polar residues" evidence="1">
    <location>
        <begin position="74"/>
        <end position="85"/>
    </location>
</feature>
<reference evidence="3" key="1">
    <citation type="submission" date="2020-03" db="EMBL/GenBank/DDBJ databases">
        <authorList>
            <person name="Weist P."/>
        </authorList>
    </citation>
    <scope>NUCLEOTIDE SEQUENCE</scope>
</reference>
<dbReference type="AlphaFoldDB" id="A0A9N7VIA9"/>
<protein>
    <submittedName>
        <fullName evidence="3">Uncharacterized protein</fullName>
    </submittedName>
</protein>
<sequence>MNVNWRRARLPCNLLLMLLLFRNAPPLTLPTLPVLLSWADLSFTLLEESHPSFSFEVTGRGERVKGRGEERRASQPSRQTGNTLASRWPSGTPLHSSDAESSSHSNTPQAGYINGVTEMPPELGLTYSCRKKN</sequence>
<accession>A0A9N7VIA9</accession>
<comment type="caution">
    <text evidence="3">The sequence shown here is derived from an EMBL/GenBank/DDBJ whole genome shotgun (WGS) entry which is preliminary data.</text>
</comment>
<organism evidence="3 4">
    <name type="scientific">Pleuronectes platessa</name>
    <name type="common">European plaice</name>
    <dbReference type="NCBI Taxonomy" id="8262"/>
    <lineage>
        <taxon>Eukaryota</taxon>
        <taxon>Metazoa</taxon>
        <taxon>Chordata</taxon>
        <taxon>Craniata</taxon>
        <taxon>Vertebrata</taxon>
        <taxon>Euteleostomi</taxon>
        <taxon>Actinopterygii</taxon>
        <taxon>Neopterygii</taxon>
        <taxon>Teleostei</taxon>
        <taxon>Neoteleostei</taxon>
        <taxon>Acanthomorphata</taxon>
        <taxon>Carangaria</taxon>
        <taxon>Pleuronectiformes</taxon>
        <taxon>Pleuronectoidei</taxon>
        <taxon>Pleuronectidae</taxon>
        <taxon>Pleuronectes</taxon>
    </lineage>
</organism>